<sequence>MSPDPLVELTRELSVAHIKLTHGVARRNSHEAQVFGVPGAHDDAPVLWVVPDEVHGVLQLIRKL</sequence>
<accession>V5MZT9</accession>
<organism evidence="1 2">
    <name type="scientific">Chinese giant salamander iridovirus</name>
    <dbReference type="NCBI Taxonomy" id="1213990"/>
    <lineage>
        <taxon>Viruses</taxon>
        <taxon>Varidnaviria</taxon>
        <taxon>Bamfordvirae</taxon>
        <taxon>Nucleocytoviricota</taxon>
        <taxon>Megaviricetes</taxon>
        <taxon>Pimascovirales</taxon>
        <taxon>Pimascovirales incertae sedis</taxon>
        <taxon>Iridoviridae</taxon>
        <taxon>Alphairidovirinae</taxon>
        <taxon>Ranavirus</taxon>
        <taxon>Ranavirus rana1</taxon>
        <taxon>Frog virus 3</taxon>
    </lineage>
</organism>
<name>V5MZT9_FRG3V</name>
<evidence type="ECO:0000313" key="2">
    <source>
        <dbReference type="Proteomes" id="UP000114904"/>
    </source>
</evidence>
<dbReference type="Proteomes" id="UP000114904">
    <property type="component" value="Segment"/>
</dbReference>
<dbReference type="EMBL" id="KF512820">
    <property type="protein sequence ID" value="AHA80872.1"/>
    <property type="molecule type" value="Genomic_DNA"/>
</dbReference>
<protein>
    <submittedName>
        <fullName evidence="1">Uncharacterized protein</fullName>
    </submittedName>
</protein>
<evidence type="ECO:0000313" key="1">
    <source>
        <dbReference type="EMBL" id="AHA80872.1"/>
    </source>
</evidence>
<proteinExistence type="predicted"/>
<reference evidence="1 2" key="1">
    <citation type="journal article" date="2014" name="Vet. Microbiol.">
        <title>Virion-associated viral proteins of a Chinese giant salamander (Andrias davidianus) iridovirus (genus Ranavirus) and functional study of the major capsid protein (MCP).</title>
        <authorList>
            <person name="Li W."/>
            <person name="Zhang X."/>
            <person name="Weng S."/>
            <person name="Zhao G."/>
            <person name="He J."/>
            <person name="Dong C."/>
        </authorList>
    </citation>
    <scope>NUCLEOTIDE SEQUENCE [LARGE SCALE GENOMIC DNA]</scope>
    <source>
        <strain evidence="1">CGSIV-HN1104</strain>
    </source>
</reference>